<evidence type="ECO:0000313" key="2">
    <source>
        <dbReference type="Proteomes" id="UP000288079"/>
    </source>
</evidence>
<keyword evidence="2" id="KW-1185">Reference proteome</keyword>
<dbReference type="Proteomes" id="UP000288079">
    <property type="component" value="Unassembled WGS sequence"/>
</dbReference>
<accession>A0A401LVN5</accession>
<reference evidence="1 2" key="1">
    <citation type="submission" date="2018-10" db="EMBL/GenBank/DDBJ databases">
        <title>Draft Genome Sequence of Bacteroides sp. KCTC 15687.</title>
        <authorList>
            <person name="Yu S.Y."/>
            <person name="Kim J.S."/>
            <person name="Oh B.S."/>
            <person name="Park S.H."/>
            <person name="Kang S.W."/>
            <person name="Park J.E."/>
            <person name="Choi S.H."/>
            <person name="Han K.I."/>
            <person name="Lee K.C."/>
            <person name="Eom M.K."/>
            <person name="Suh M.K."/>
            <person name="Lee D.H."/>
            <person name="Yoon H."/>
            <person name="Kim B."/>
            <person name="Yang S.J."/>
            <person name="Lee J.S."/>
            <person name="Lee J.H."/>
        </authorList>
    </citation>
    <scope>NUCLEOTIDE SEQUENCE [LARGE SCALE GENOMIC DNA]</scope>
    <source>
        <strain evidence="1 2">KCTC 15687</strain>
    </source>
</reference>
<comment type="caution">
    <text evidence="1">The sequence shown here is derived from an EMBL/GenBank/DDBJ whole genome shotgun (WGS) entry which is preliminary data.</text>
</comment>
<dbReference type="EMBL" id="BHWB01000007">
    <property type="protein sequence ID" value="GCB35588.1"/>
    <property type="molecule type" value="Genomic_DNA"/>
</dbReference>
<evidence type="ECO:0000313" key="1">
    <source>
        <dbReference type="EMBL" id="GCB35588.1"/>
    </source>
</evidence>
<dbReference type="AlphaFoldDB" id="A0A401LVN5"/>
<organism evidence="1 2">
    <name type="scientific">Bacteroides faecalis</name>
    <dbReference type="NCBI Taxonomy" id="2447885"/>
    <lineage>
        <taxon>Bacteria</taxon>
        <taxon>Pseudomonadati</taxon>
        <taxon>Bacteroidota</taxon>
        <taxon>Bacteroidia</taxon>
        <taxon>Bacteroidales</taxon>
        <taxon>Bacteroidaceae</taxon>
        <taxon>Bacteroides</taxon>
    </lineage>
</organism>
<protein>
    <submittedName>
        <fullName evidence="1">Uncharacterized protein</fullName>
    </submittedName>
</protein>
<proteinExistence type="predicted"/>
<dbReference type="RefSeq" id="WP_125041495.1">
    <property type="nucleotide sequence ID" value="NZ_BHWB01000007.1"/>
</dbReference>
<name>A0A401LVN5_9BACE</name>
<gene>
    <name evidence="1" type="ORF">KGMB02408_25330</name>
</gene>
<sequence length="115" mass="13540">MNKKVSFETNIQKNVVNVTRIVVKRILFYTEMFKINENFENTKFNSYGKSINKKEKSFLKELETLAINYDAVFVKNGEGISILIYEGDEDISETERLKKSIHFENSFDENEIQEL</sequence>